<accession>A0A133XQ01</accession>
<evidence type="ECO:0000313" key="2">
    <source>
        <dbReference type="Proteomes" id="UP000070675"/>
    </source>
</evidence>
<comment type="caution">
    <text evidence="1">The sequence shown here is derived from an EMBL/GenBank/DDBJ whole genome shotgun (WGS) entry which is preliminary data.</text>
</comment>
<reference evidence="2" key="1">
    <citation type="submission" date="2016-01" db="EMBL/GenBank/DDBJ databases">
        <authorList>
            <person name="Mitreva M."/>
            <person name="Pepin K.H."/>
            <person name="Mihindukulasuriya K.A."/>
            <person name="Fulton R."/>
            <person name="Fronick C."/>
            <person name="O'Laughlin M."/>
            <person name="Miner T."/>
            <person name="Herter B."/>
            <person name="Rosa B.A."/>
            <person name="Cordes M."/>
            <person name="Tomlinson C."/>
            <person name="Wollam A."/>
            <person name="Palsikar V.B."/>
            <person name="Mardis E.R."/>
            <person name="Wilson R.K."/>
        </authorList>
    </citation>
    <scope>NUCLEOTIDE SEQUENCE [LARGE SCALE GENOMIC DNA]</scope>
    <source>
        <strain evidence="2">DNF00019</strain>
    </source>
</reference>
<organism evidence="1 2">
    <name type="scientific">Atopobium deltae</name>
    <dbReference type="NCBI Taxonomy" id="1393034"/>
    <lineage>
        <taxon>Bacteria</taxon>
        <taxon>Bacillati</taxon>
        <taxon>Actinomycetota</taxon>
        <taxon>Coriobacteriia</taxon>
        <taxon>Coriobacteriales</taxon>
        <taxon>Atopobiaceae</taxon>
        <taxon>Atopobium</taxon>
    </lineage>
</organism>
<dbReference type="Proteomes" id="UP000070675">
    <property type="component" value="Unassembled WGS sequence"/>
</dbReference>
<name>A0A133XQ01_9ACTN</name>
<gene>
    <name evidence="1" type="ORF">HMPREF3192_01386</name>
</gene>
<keyword evidence="2" id="KW-1185">Reference proteome</keyword>
<dbReference type="PATRIC" id="fig|1393034.3.peg.1349"/>
<protein>
    <submittedName>
        <fullName evidence="1">Uncharacterized protein</fullName>
    </submittedName>
</protein>
<evidence type="ECO:0000313" key="1">
    <source>
        <dbReference type="EMBL" id="KXB33015.1"/>
    </source>
</evidence>
<dbReference type="STRING" id="1393034.HMPREF3192_01386"/>
<dbReference type="EMBL" id="LSCR01000042">
    <property type="protein sequence ID" value="KXB33015.1"/>
    <property type="molecule type" value="Genomic_DNA"/>
</dbReference>
<dbReference type="AlphaFoldDB" id="A0A133XQ01"/>
<proteinExistence type="predicted"/>
<sequence length="46" mass="5525">MLDSPFVSWFLTCFKNTLFHIKAYENYANGIFFTAGVSWYYKLYIN</sequence>